<keyword evidence="2" id="KW-1185">Reference proteome</keyword>
<dbReference type="Proteomes" id="UP000006415">
    <property type="component" value="Unassembled WGS sequence"/>
</dbReference>
<feature type="non-terminal residue" evidence="1">
    <location>
        <position position="673"/>
    </location>
</feature>
<proteinExistence type="predicted"/>
<organism evidence="1 2">
    <name type="scientific">Scardovia wiggsiae F0424</name>
    <dbReference type="NCBI Taxonomy" id="857290"/>
    <lineage>
        <taxon>Bacteria</taxon>
        <taxon>Bacillati</taxon>
        <taxon>Actinomycetota</taxon>
        <taxon>Actinomycetes</taxon>
        <taxon>Bifidobacteriales</taxon>
        <taxon>Bifidobacteriaceae</taxon>
        <taxon>Scardovia</taxon>
    </lineage>
</organism>
<dbReference type="RefSeq" id="WP_007147988.1">
    <property type="nucleotide sequence ID" value="NZ_JH719939.1"/>
</dbReference>
<sequence length="673" mass="75159">MRIRIGALKSSLSEEISALEVKASDCRVWLEKMGSFDLSVFGLEGEGFKVLSSRVQDQGVYVRGFFLLVDAVRRGDEANRKAVGMLEPSEPDGSVDVDHLMYLAEGWRKVMGNQKKLLEEAEAGQHGQWGPVVAEGARRNIERYSVFLQEYERKLGKVVAYEKASESFYAEAESLSPVVGMMEAAMIAVCEGRVPDLSWQKDVDARWDKWVQANGDEIKSYMTDSQKKAFDKACENGWQEADFYRDGKLNKDLWQGLARVPKWLLSSTIAAAAVCSQERILEHNDIALLQQIASWMYTPTGDKRVTSLLGVDASQNVNVKIYGYKKCGFLERMLEESNRFLSLQNPEERKNGTNPRWNIRLAINTLLHIENNVKPLAGTDQVYGKGKNGLEINIGYSLDEGHPESSSRMFVVAVEPDMKVADDHFTSCIAPSFSPSVYRVYVGVSGGPSDAATFLHDLQNNEGMDKYNFFYSVGSSVLKVAVNEAVSRSIKNIPVIGKYLSQATTVGKVITSIIDSAYSDWDGHERASRVNLLNRASTGMAKNDLFTDSQFSMVFAGSSGNHEGDYTHPEARFILDDKAKVYVQKAINAYNKLHSTNYNLNKLQSVMAKNAFTLYDVNNHENQDTKKFLQWCAQPADLVYKRDVTDDDGVVHHKGEEVVLGNPPSNYGYMRGA</sequence>
<dbReference type="eggNOG" id="ENOG502ZV45">
    <property type="taxonomic scope" value="Bacteria"/>
</dbReference>
<name>J0D4A7_9BIFI</name>
<dbReference type="AlphaFoldDB" id="J0D4A7"/>
<gene>
    <name evidence="1" type="ORF">HMPREF9156_00924</name>
</gene>
<reference evidence="1 2" key="1">
    <citation type="submission" date="2012-01" db="EMBL/GenBank/DDBJ databases">
        <title>The Genome Sequence of Scardovia wiggsiae F0424.</title>
        <authorList>
            <consortium name="The Broad Institute Genome Sequencing Platform"/>
            <person name="Earl A."/>
            <person name="Ward D."/>
            <person name="Feldgarden M."/>
            <person name="Gevers D."/>
            <person name="Izard J."/>
            <person name="Ganesan A."/>
            <person name="Baranova O.V."/>
            <person name="Blanton J.M."/>
            <person name="Tanner A.C."/>
            <person name="Mathney J."/>
            <person name="Dewhirst F.E."/>
            <person name="Young S.K."/>
            <person name="Zeng Q."/>
            <person name="Gargeya S."/>
            <person name="Fitzgerald M."/>
            <person name="Haas B."/>
            <person name="Abouelleil A."/>
            <person name="Alvarado L."/>
            <person name="Arachchi H.M."/>
            <person name="Berlin A."/>
            <person name="Chapman S.B."/>
            <person name="Gearin G."/>
            <person name="Goldberg J."/>
            <person name="Griggs A."/>
            <person name="Gujja S."/>
            <person name="Hansen M."/>
            <person name="Heiman D."/>
            <person name="Howarth C."/>
            <person name="Larimer J."/>
            <person name="Lui A."/>
            <person name="MacDonald P.J.P."/>
            <person name="McCowen C."/>
            <person name="Montmayeur A."/>
            <person name="Murphy C."/>
            <person name="Neiman D."/>
            <person name="Pearson M."/>
            <person name="Priest M."/>
            <person name="Roberts A."/>
            <person name="Saif S."/>
            <person name="Shea T."/>
            <person name="Sisk P."/>
            <person name="Stolte C."/>
            <person name="Sykes S."/>
            <person name="Wortman J."/>
            <person name="Nusbaum C."/>
            <person name="Birren B."/>
        </authorList>
    </citation>
    <scope>NUCLEOTIDE SEQUENCE [LARGE SCALE GENOMIC DNA]</scope>
    <source>
        <strain evidence="1 2">F0424</strain>
    </source>
</reference>
<accession>J0D4A7</accession>
<evidence type="ECO:0000313" key="1">
    <source>
        <dbReference type="EMBL" id="EJD64805.1"/>
    </source>
</evidence>
<protein>
    <submittedName>
        <fullName evidence="1">Uncharacterized protein</fullName>
    </submittedName>
</protein>
<dbReference type="STRING" id="857290.HMPREF9156_00924"/>
<evidence type="ECO:0000313" key="2">
    <source>
        <dbReference type="Proteomes" id="UP000006415"/>
    </source>
</evidence>
<dbReference type="HOGENOM" id="CLU_382571_0_0_11"/>
<comment type="caution">
    <text evidence="1">The sequence shown here is derived from an EMBL/GenBank/DDBJ whole genome shotgun (WGS) entry which is preliminary data.</text>
</comment>
<dbReference type="EMBL" id="AGZS01000004">
    <property type="protein sequence ID" value="EJD64805.1"/>
    <property type="molecule type" value="Genomic_DNA"/>
</dbReference>